<evidence type="ECO:0000259" key="8">
    <source>
        <dbReference type="PROSITE" id="PS51462"/>
    </source>
</evidence>
<keyword evidence="6" id="KW-0464">Manganese</keyword>
<evidence type="ECO:0000256" key="7">
    <source>
        <dbReference type="SAM" id="MobiDB-lite"/>
    </source>
</evidence>
<evidence type="ECO:0000256" key="1">
    <source>
        <dbReference type="ARBA" id="ARBA00001936"/>
    </source>
</evidence>
<dbReference type="PANTHER" id="PTHR12992">
    <property type="entry name" value="NUDIX HYDROLASE"/>
    <property type="match status" value="1"/>
</dbReference>
<evidence type="ECO:0000313" key="9">
    <source>
        <dbReference type="EMBL" id="UOD51191.1"/>
    </source>
</evidence>
<protein>
    <submittedName>
        <fullName evidence="9">CoA pyrophosphatase</fullName>
    </submittedName>
</protein>
<evidence type="ECO:0000256" key="4">
    <source>
        <dbReference type="ARBA" id="ARBA00022801"/>
    </source>
</evidence>
<comment type="cofactor">
    <cofactor evidence="1">
        <name>Mn(2+)</name>
        <dbReference type="ChEBI" id="CHEBI:29035"/>
    </cofactor>
</comment>
<dbReference type="PROSITE" id="PS51462">
    <property type="entry name" value="NUDIX"/>
    <property type="match status" value="1"/>
</dbReference>
<keyword evidence="5" id="KW-0460">Magnesium</keyword>
<dbReference type="Proteomes" id="UP000831607">
    <property type="component" value="Chromosome"/>
</dbReference>
<evidence type="ECO:0000256" key="2">
    <source>
        <dbReference type="ARBA" id="ARBA00001946"/>
    </source>
</evidence>
<organism evidence="9 10">
    <name type="scientific">Orrella daihaiensis</name>
    <dbReference type="NCBI Taxonomy" id="2782176"/>
    <lineage>
        <taxon>Bacteria</taxon>
        <taxon>Pseudomonadati</taxon>
        <taxon>Pseudomonadota</taxon>
        <taxon>Betaproteobacteria</taxon>
        <taxon>Burkholderiales</taxon>
        <taxon>Alcaligenaceae</taxon>
        <taxon>Orrella</taxon>
    </lineage>
</organism>
<keyword evidence="10" id="KW-1185">Reference proteome</keyword>
<dbReference type="PANTHER" id="PTHR12992:SF11">
    <property type="entry name" value="MITOCHONDRIAL COENZYME A DIPHOSPHATASE NUDT8"/>
    <property type="match status" value="1"/>
</dbReference>
<feature type="region of interest" description="Disordered" evidence="7">
    <location>
        <begin position="1"/>
        <end position="29"/>
    </location>
</feature>
<keyword evidence="4" id="KW-0378">Hydrolase</keyword>
<proteinExistence type="predicted"/>
<name>A0ABY4ANJ1_9BURK</name>
<dbReference type="InterPro" id="IPR015797">
    <property type="entry name" value="NUDIX_hydrolase-like_dom_sf"/>
</dbReference>
<dbReference type="RefSeq" id="WP_243479659.1">
    <property type="nucleotide sequence ID" value="NZ_CP063982.1"/>
</dbReference>
<sequence>MSDKPTTKPNRQRARLIFNPESQPWSPPVDRFGTVPDEALHPEFIRTVLGRSINDKLDLPDEFASRYRTVNSEAIEAAVLVPLVMRESGFTVLLTQRTDHLHDHAGQVSFPGGRVEHTDESPVATALRETYEETGLAPDHVDVLGSLPRYYTGTGFAITPVTAFVRPTFTLAPDEFEVAEVFEVPLPFLTDSSNYRLHRAHLPDGSAREYYSIPFEKYFIWGATAAMLRGLYQVLAEAFSSSKRS</sequence>
<dbReference type="CDD" id="cd03426">
    <property type="entry name" value="NUDIX_CoAse_Nudt7"/>
    <property type="match status" value="1"/>
</dbReference>
<gene>
    <name evidence="9" type="ORF">DHf2319_04670</name>
</gene>
<feature type="domain" description="Nudix hydrolase" evidence="8">
    <location>
        <begin position="74"/>
        <end position="208"/>
    </location>
</feature>
<evidence type="ECO:0000256" key="6">
    <source>
        <dbReference type="ARBA" id="ARBA00023211"/>
    </source>
</evidence>
<keyword evidence="3" id="KW-0479">Metal-binding</keyword>
<evidence type="ECO:0000313" key="10">
    <source>
        <dbReference type="Proteomes" id="UP000831607"/>
    </source>
</evidence>
<evidence type="ECO:0000256" key="5">
    <source>
        <dbReference type="ARBA" id="ARBA00022842"/>
    </source>
</evidence>
<dbReference type="SUPFAM" id="SSF55811">
    <property type="entry name" value="Nudix"/>
    <property type="match status" value="1"/>
</dbReference>
<dbReference type="InterPro" id="IPR000086">
    <property type="entry name" value="NUDIX_hydrolase_dom"/>
</dbReference>
<evidence type="ECO:0000256" key="3">
    <source>
        <dbReference type="ARBA" id="ARBA00022723"/>
    </source>
</evidence>
<accession>A0ABY4ANJ1</accession>
<dbReference type="InterPro" id="IPR045121">
    <property type="entry name" value="CoAse"/>
</dbReference>
<dbReference type="Gene3D" id="3.90.79.10">
    <property type="entry name" value="Nucleoside Triphosphate Pyrophosphohydrolase"/>
    <property type="match status" value="1"/>
</dbReference>
<dbReference type="EMBL" id="CP063982">
    <property type="protein sequence ID" value="UOD51191.1"/>
    <property type="molecule type" value="Genomic_DNA"/>
</dbReference>
<dbReference type="Pfam" id="PF00293">
    <property type="entry name" value="NUDIX"/>
    <property type="match status" value="1"/>
</dbReference>
<reference evidence="9 10" key="1">
    <citation type="submission" date="2020-11" db="EMBL/GenBank/DDBJ databases">
        <title>Algicoccus daihaiensis sp.nov., isolated from Daihai Lake in Inner Mongolia.</title>
        <authorList>
            <person name="Kai J."/>
        </authorList>
    </citation>
    <scope>NUCLEOTIDE SEQUENCE [LARGE SCALE GENOMIC DNA]</scope>
    <source>
        <strain evidence="10">f23</strain>
    </source>
</reference>
<comment type="cofactor">
    <cofactor evidence="2">
        <name>Mg(2+)</name>
        <dbReference type="ChEBI" id="CHEBI:18420"/>
    </cofactor>
</comment>
<dbReference type="NCBIfam" id="NF007980">
    <property type="entry name" value="PRK10707.1"/>
    <property type="match status" value="1"/>
</dbReference>